<dbReference type="EMBL" id="JAADJG010001191">
    <property type="protein sequence ID" value="KAF4422049.1"/>
    <property type="molecule type" value="Genomic_DNA"/>
</dbReference>
<protein>
    <submittedName>
        <fullName evidence="1">Uncharacterized protein</fullName>
    </submittedName>
</protein>
<reference evidence="1" key="1">
    <citation type="submission" date="2020-01" db="EMBL/GenBank/DDBJ databases">
        <title>Identification and distribution of gene clusters putatively required for synthesis of sphingolipid metabolism inhibitors in phylogenetically diverse species of the filamentous fungus Fusarium.</title>
        <authorList>
            <person name="Kim H.-S."/>
            <person name="Busman M."/>
            <person name="Brown D.W."/>
            <person name="Divon H."/>
            <person name="Uhlig S."/>
            <person name="Proctor R.H."/>
        </authorList>
    </citation>
    <scope>NUCLEOTIDE SEQUENCE</scope>
    <source>
        <strain evidence="1">NRRL 53441</strain>
    </source>
</reference>
<gene>
    <name evidence="1" type="ORF">F53441_14333</name>
</gene>
<organism evidence="1 2">
    <name type="scientific">Fusarium austroafricanum</name>
    <dbReference type="NCBI Taxonomy" id="2364996"/>
    <lineage>
        <taxon>Eukaryota</taxon>
        <taxon>Fungi</taxon>
        <taxon>Dikarya</taxon>
        <taxon>Ascomycota</taxon>
        <taxon>Pezizomycotina</taxon>
        <taxon>Sordariomycetes</taxon>
        <taxon>Hypocreomycetidae</taxon>
        <taxon>Hypocreales</taxon>
        <taxon>Nectriaceae</taxon>
        <taxon>Fusarium</taxon>
        <taxon>Fusarium concolor species complex</taxon>
    </lineage>
</organism>
<dbReference type="Proteomes" id="UP000605986">
    <property type="component" value="Unassembled WGS sequence"/>
</dbReference>
<accession>A0A8H4JEA8</accession>
<comment type="caution">
    <text evidence="1">The sequence shown here is derived from an EMBL/GenBank/DDBJ whole genome shotgun (WGS) entry which is preliminary data.</text>
</comment>
<keyword evidence="2" id="KW-1185">Reference proteome</keyword>
<sequence length="259" mass="28705">MPLSTQTLAALLNEGGYEDLSPSNVAQVHQVGGDILANLAAEGFSPETYTIARTFIDNQETQAYNTLVIAAITILHSRYRPSLTYGDKKLLKYADDIIKRHVPLDEKESKYRDATEEEAHIMASCIKIFPASIVEPSSHTSVSITPSLNEALKALDSQDNLANKDLHNLSPSDANGVAAFLGSRPEKFTQGDGFPLPPKMPELPRHVELSRADLPDDEQSLRRAIALRMEAEEDVSRFLVRNRALIMQLKLKEIEIRKG</sequence>
<proteinExistence type="predicted"/>
<evidence type="ECO:0000313" key="1">
    <source>
        <dbReference type="EMBL" id="KAF4422049.1"/>
    </source>
</evidence>
<name>A0A8H4JEA8_9HYPO</name>
<dbReference type="AlphaFoldDB" id="A0A8H4JEA8"/>
<evidence type="ECO:0000313" key="2">
    <source>
        <dbReference type="Proteomes" id="UP000605986"/>
    </source>
</evidence>